<dbReference type="GO" id="GO:0004719">
    <property type="term" value="F:protein-L-isoaspartate (D-aspartate) O-methyltransferase activity"/>
    <property type="evidence" value="ECO:0007669"/>
    <property type="project" value="UniProtKB-EC"/>
</dbReference>
<keyword evidence="8" id="KW-0949">S-adenosyl-L-methionine</keyword>
<evidence type="ECO:0000256" key="10">
    <source>
        <dbReference type="ARBA" id="ARBA00031323"/>
    </source>
</evidence>
<comment type="caution">
    <text evidence="12">The sequence shown here is derived from an EMBL/GenBank/DDBJ whole genome shotgun (WGS) entry which is preliminary data.</text>
</comment>
<evidence type="ECO:0000313" key="12">
    <source>
        <dbReference type="EMBL" id="OYN88607.1"/>
    </source>
</evidence>
<sequence length="428" mass="45399">MSSRQCSLPRRTDERIQRGVIVDTGYDPTPFRDQLIAELTEAGVLRSPIVARAFAQVDRAQFVPEVDPEQAYSTGVVTVRRDGTGRGVSSMSSPIVHAAMLEVAEPAPGVRVLEVGSGGCNAALLAACVGDSGSVTTTDVDPEIIARVVRLFPFAQFPTVRAELWDAWESVGRADGEFDLIVVTVECPTLPDSLLASLAPGGRIVAPVTIHGVRKCIVLDRLADGLRGRVEFDCGFVAARGHGAGEYDTRAVRETGEHTLVLRETGVPAPSEKELLSSGTILSAEDSGISLAVDRSPSDLWLWMFSEIAPMASWASLGSRRLDGFTGVSPLGTPVLSDRDGFAFLGWPGPVREQVDRIDVPVRGGGATGPDLARRLAEAAASWLEAGEPGRPECLLVPRDEPSPIDGPTTFRSSLGATADLVVKRAEG</sequence>
<comment type="similarity">
    <text evidence="2">Belongs to the methyltransferase superfamily. L-isoaspartyl/D-aspartyl protein methyltransferase family.</text>
</comment>
<evidence type="ECO:0000256" key="6">
    <source>
        <dbReference type="ARBA" id="ARBA00022603"/>
    </source>
</evidence>
<keyword evidence="13" id="KW-1185">Reference proteome</keyword>
<evidence type="ECO:0000256" key="2">
    <source>
        <dbReference type="ARBA" id="ARBA00005369"/>
    </source>
</evidence>
<keyword evidence="5" id="KW-0963">Cytoplasm</keyword>
<keyword evidence="6" id="KW-0489">Methyltransferase</keyword>
<accession>A0A255EAL1</accession>
<gene>
    <name evidence="12" type="ORF">CGZ91_13445</name>
</gene>
<evidence type="ECO:0000256" key="7">
    <source>
        <dbReference type="ARBA" id="ARBA00022679"/>
    </source>
</evidence>
<evidence type="ECO:0000256" key="3">
    <source>
        <dbReference type="ARBA" id="ARBA00011890"/>
    </source>
</evidence>
<dbReference type="InterPro" id="IPR029063">
    <property type="entry name" value="SAM-dependent_MTases_sf"/>
</dbReference>
<proteinExistence type="inferred from homology"/>
<evidence type="ECO:0000256" key="9">
    <source>
        <dbReference type="ARBA" id="ARBA00030757"/>
    </source>
</evidence>
<comment type="subcellular location">
    <subcellularLocation>
        <location evidence="1">Cytoplasm</location>
    </subcellularLocation>
</comment>
<dbReference type="AlphaFoldDB" id="A0A255EAL1"/>
<protein>
    <recommendedName>
        <fullName evidence="4">Protein-L-isoaspartate O-methyltransferase</fullName>
        <ecNumber evidence="3">2.1.1.77</ecNumber>
    </recommendedName>
    <alternativeName>
        <fullName evidence="11">L-isoaspartyl protein carboxyl methyltransferase</fullName>
    </alternativeName>
    <alternativeName>
        <fullName evidence="9">Protein L-isoaspartyl methyltransferase</fullName>
    </alternativeName>
    <alternativeName>
        <fullName evidence="10">Protein-beta-aspartate methyltransferase</fullName>
    </alternativeName>
</protein>
<evidence type="ECO:0000256" key="5">
    <source>
        <dbReference type="ARBA" id="ARBA00022490"/>
    </source>
</evidence>
<reference evidence="12 13" key="1">
    <citation type="submission" date="2017-07" db="EMBL/GenBank/DDBJ databases">
        <title>Draft whole genome sequences of clinical Proprionibacteriaceae strains.</title>
        <authorList>
            <person name="Bernier A.-M."/>
            <person name="Bernard K."/>
            <person name="Domingo M.-C."/>
        </authorList>
    </citation>
    <scope>NUCLEOTIDE SEQUENCE [LARGE SCALE GENOMIC DNA]</scope>
    <source>
        <strain evidence="12 13">NML 150081</strain>
    </source>
</reference>
<dbReference type="InterPro" id="IPR000682">
    <property type="entry name" value="PCMT"/>
</dbReference>
<dbReference type="Pfam" id="PF01135">
    <property type="entry name" value="PCMT"/>
    <property type="match status" value="1"/>
</dbReference>
<dbReference type="OrthoDB" id="4035289at2"/>
<evidence type="ECO:0000256" key="8">
    <source>
        <dbReference type="ARBA" id="ARBA00022691"/>
    </source>
</evidence>
<evidence type="ECO:0000313" key="13">
    <source>
        <dbReference type="Proteomes" id="UP000216300"/>
    </source>
</evidence>
<keyword evidence="7" id="KW-0808">Transferase</keyword>
<dbReference type="Proteomes" id="UP000216300">
    <property type="component" value="Unassembled WGS sequence"/>
</dbReference>
<evidence type="ECO:0000256" key="1">
    <source>
        <dbReference type="ARBA" id="ARBA00004496"/>
    </source>
</evidence>
<evidence type="ECO:0000256" key="11">
    <source>
        <dbReference type="ARBA" id="ARBA00031350"/>
    </source>
</evidence>
<dbReference type="EMBL" id="NMVJ01000011">
    <property type="protein sequence ID" value="OYN88607.1"/>
    <property type="molecule type" value="Genomic_DNA"/>
</dbReference>
<organism evidence="12 13">
    <name type="scientific">Parenemella sanctibonifatiensis</name>
    <dbReference type="NCBI Taxonomy" id="2016505"/>
    <lineage>
        <taxon>Bacteria</taxon>
        <taxon>Bacillati</taxon>
        <taxon>Actinomycetota</taxon>
        <taxon>Actinomycetes</taxon>
        <taxon>Propionibacteriales</taxon>
        <taxon>Propionibacteriaceae</taxon>
        <taxon>Parenemella</taxon>
    </lineage>
</organism>
<dbReference type="CDD" id="cd02440">
    <property type="entry name" value="AdoMet_MTases"/>
    <property type="match status" value="1"/>
</dbReference>
<dbReference type="GO" id="GO:0032259">
    <property type="term" value="P:methylation"/>
    <property type="evidence" value="ECO:0007669"/>
    <property type="project" value="UniProtKB-KW"/>
</dbReference>
<dbReference type="PANTHER" id="PTHR11579:SF0">
    <property type="entry name" value="PROTEIN-L-ISOASPARTATE(D-ASPARTATE) O-METHYLTRANSFERASE"/>
    <property type="match status" value="1"/>
</dbReference>
<dbReference type="SUPFAM" id="SSF53335">
    <property type="entry name" value="S-adenosyl-L-methionine-dependent methyltransferases"/>
    <property type="match status" value="1"/>
</dbReference>
<dbReference type="GO" id="GO:0005737">
    <property type="term" value="C:cytoplasm"/>
    <property type="evidence" value="ECO:0007669"/>
    <property type="project" value="UniProtKB-SubCell"/>
</dbReference>
<name>A0A255EAL1_9ACTN</name>
<dbReference type="Gene3D" id="3.40.50.150">
    <property type="entry name" value="Vaccinia Virus protein VP39"/>
    <property type="match status" value="1"/>
</dbReference>
<dbReference type="PANTHER" id="PTHR11579">
    <property type="entry name" value="PROTEIN-L-ISOASPARTATE O-METHYLTRANSFERASE"/>
    <property type="match status" value="1"/>
</dbReference>
<dbReference type="EC" id="2.1.1.77" evidence="3"/>
<evidence type="ECO:0000256" key="4">
    <source>
        <dbReference type="ARBA" id="ARBA00013346"/>
    </source>
</evidence>